<reference evidence="1 2" key="1">
    <citation type="journal article" date="2019" name="Genome Biol. Evol.">
        <title>Insights into the evolution of the New World diploid cottons (Gossypium, subgenus Houzingenia) based on genome sequencing.</title>
        <authorList>
            <person name="Grover C.E."/>
            <person name="Arick M.A. 2nd"/>
            <person name="Thrash A."/>
            <person name="Conover J.L."/>
            <person name="Sanders W.S."/>
            <person name="Peterson D.G."/>
            <person name="Frelichowski J.E."/>
            <person name="Scheffler J.A."/>
            <person name="Scheffler B.E."/>
            <person name="Wendel J.F."/>
        </authorList>
    </citation>
    <scope>NUCLEOTIDE SEQUENCE [LARGE SCALE GENOMIC DNA]</scope>
    <source>
        <strain evidence="1">57</strain>
        <tissue evidence="1">Leaf</tissue>
    </source>
</reference>
<comment type="caution">
    <text evidence="1">The sequence shown here is derived from an EMBL/GenBank/DDBJ whole genome shotgun (WGS) entry which is preliminary data.</text>
</comment>
<organism evidence="1 2">
    <name type="scientific">Gossypium klotzschianum</name>
    <dbReference type="NCBI Taxonomy" id="34286"/>
    <lineage>
        <taxon>Eukaryota</taxon>
        <taxon>Viridiplantae</taxon>
        <taxon>Streptophyta</taxon>
        <taxon>Embryophyta</taxon>
        <taxon>Tracheophyta</taxon>
        <taxon>Spermatophyta</taxon>
        <taxon>Magnoliopsida</taxon>
        <taxon>eudicotyledons</taxon>
        <taxon>Gunneridae</taxon>
        <taxon>Pentapetalae</taxon>
        <taxon>rosids</taxon>
        <taxon>malvids</taxon>
        <taxon>Malvales</taxon>
        <taxon>Malvaceae</taxon>
        <taxon>Malvoideae</taxon>
        <taxon>Gossypium</taxon>
    </lineage>
</organism>
<dbReference type="Proteomes" id="UP000593573">
    <property type="component" value="Unassembled WGS sequence"/>
</dbReference>
<sequence>MLLETALFHQKFGQIYRYYLSKRLKLSVGDHRRPRMSR</sequence>
<name>A0A7J8VUQ9_9ROSI</name>
<protein>
    <submittedName>
        <fullName evidence="1">Uncharacterized protein</fullName>
    </submittedName>
</protein>
<dbReference type="EMBL" id="JABFAB010000012">
    <property type="protein sequence ID" value="MBA0666545.1"/>
    <property type="molecule type" value="Genomic_DNA"/>
</dbReference>
<keyword evidence="2" id="KW-1185">Reference proteome</keyword>
<accession>A0A7J8VUQ9</accession>
<evidence type="ECO:0000313" key="2">
    <source>
        <dbReference type="Proteomes" id="UP000593573"/>
    </source>
</evidence>
<evidence type="ECO:0000313" key="1">
    <source>
        <dbReference type="EMBL" id="MBA0666545.1"/>
    </source>
</evidence>
<proteinExistence type="predicted"/>
<gene>
    <name evidence="1" type="ORF">Goklo_002944</name>
</gene>
<dbReference type="AlphaFoldDB" id="A0A7J8VUQ9"/>